<dbReference type="InterPro" id="IPR011993">
    <property type="entry name" value="PH-like_dom_sf"/>
</dbReference>
<feature type="compositionally biased region" description="Polar residues" evidence="2">
    <location>
        <begin position="70"/>
        <end position="83"/>
    </location>
</feature>
<accession>A0A292PL72</accession>
<evidence type="ECO:0000313" key="5">
    <source>
        <dbReference type="Proteomes" id="UP001412239"/>
    </source>
</evidence>
<feature type="compositionally biased region" description="Acidic residues" evidence="2">
    <location>
        <begin position="492"/>
        <end position="511"/>
    </location>
</feature>
<sequence length="802" mass="88588">MSSPTSANPAEVPRDAVGGPQREARFTEDIQGQHGSYQPEIGEAEAPARHSALRKKDSVSRKFSVEPTCSKESGMNCAHNSGGQMESPNSIFYSPIPTHGNPTEVLADRFAAWRRVLKDFITYFREVQTSYENRAKGINRIGQTLNAAVHPPEFARSGGILETTNVLREFQRESYVYAEDAARVQARIVNDLTALRRDLGDKIKEIKGLSGDFKSSVEREKEATRKEIVKLTDALTAIDSNPQGAAGKCDPYLIRLGLEKQLKRQIDEENYLHKAYRNIENSGRELESIVVAEVHRAFDMYIKVIRREGEGFLDLAQRLDTTTIKAPRDYEWWSFIERDPNMVHPSVPLRSVQDIEYPGYRHPAATELLAGLMERKSKYLKSYTPGWYVLSPTHLHEFKTSERATDSAPVMSLYLLESSLGKHSEPGADSQKFILRARQTGVLHRDHSWVFRAGSYEVMFQWYENIKKLTEVSDEERNDYVAGAVHRRTESTTEEPEAEAVADDWENDEADQVPYSAEASALGDGPLEPPKPVRPEGGRFPSDINVNRGLAGTEGATAEGDSSGSLIAAAGAISGGGCGRPEEGYIGPAGQRPRSDSHSSTWSYDDKHPAHSTLDDDDDFLPVGADVPPAVERRMSVKHDYSREHEPRDSGASARKGPPSRKPTASYGCDPVTGQPDTGMGSPSQQLANIDWAHILAVSESKHAAPDAASPTLSRKTPSRKPTASYGIDPVTGHPEHGHHHHLDDSHHPYPISENQPIRTEVSSSVKDPGSQLTTERPGTIRTESKTTISDLHVPGEYPKPS</sequence>
<dbReference type="Pfam" id="PF20400">
    <property type="entry name" value="BAR_4"/>
    <property type="match status" value="1"/>
</dbReference>
<evidence type="ECO:0000256" key="1">
    <source>
        <dbReference type="ARBA" id="ARBA00022553"/>
    </source>
</evidence>
<evidence type="ECO:0000313" key="4">
    <source>
        <dbReference type="EMBL" id="CUS08289.1"/>
    </source>
</evidence>
<evidence type="ECO:0000259" key="3">
    <source>
        <dbReference type="PROSITE" id="PS50003"/>
    </source>
</evidence>
<dbReference type="PANTHER" id="PTHR31941:SF16">
    <property type="entry name" value="PHOSPHATIDYLINOSITOL 4,5-BISPHOSPHATE-BINDING PROTEIN SLM1-RELATED"/>
    <property type="match status" value="1"/>
</dbReference>
<dbReference type="CDD" id="cd13311">
    <property type="entry name" value="PH_Slm1"/>
    <property type="match status" value="1"/>
</dbReference>
<dbReference type="Pfam" id="PF20399">
    <property type="entry name" value="PH_20"/>
    <property type="match status" value="1"/>
</dbReference>
<dbReference type="PROSITE" id="PS50003">
    <property type="entry name" value="PH_DOMAIN"/>
    <property type="match status" value="1"/>
</dbReference>
<dbReference type="InterPro" id="IPR046869">
    <property type="entry name" value="SLM1/RGC1-like_PH"/>
</dbReference>
<feature type="domain" description="PH" evidence="3">
    <location>
        <begin position="366"/>
        <end position="471"/>
    </location>
</feature>
<organism evidence="4 5">
    <name type="scientific">Tuber aestivum</name>
    <name type="common">summer truffle</name>
    <dbReference type="NCBI Taxonomy" id="59557"/>
    <lineage>
        <taxon>Eukaryota</taxon>
        <taxon>Fungi</taxon>
        <taxon>Dikarya</taxon>
        <taxon>Ascomycota</taxon>
        <taxon>Pezizomycotina</taxon>
        <taxon>Pezizomycetes</taxon>
        <taxon>Pezizales</taxon>
        <taxon>Tuberaceae</taxon>
        <taxon>Tuber</taxon>
    </lineage>
</organism>
<reference evidence="4" key="1">
    <citation type="submission" date="2015-10" db="EMBL/GenBank/DDBJ databases">
        <authorList>
            <person name="Regsiter A."/>
            <person name="william w."/>
        </authorList>
    </citation>
    <scope>NUCLEOTIDE SEQUENCE</scope>
    <source>
        <strain evidence="4">Montdore</strain>
    </source>
</reference>
<dbReference type="AlphaFoldDB" id="A0A292PL72"/>
<feature type="compositionally biased region" description="Basic and acidic residues" evidence="2">
    <location>
        <begin position="54"/>
        <end position="64"/>
    </location>
</feature>
<dbReference type="SMART" id="SM00233">
    <property type="entry name" value="PH"/>
    <property type="match status" value="1"/>
</dbReference>
<feature type="region of interest" description="Disordered" evidence="2">
    <location>
        <begin position="1"/>
        <end position="83"/>
    </location>
</feature>
<feature type="compositionally biased region" description="Polar residues" evidence="2">
    <location>
        <begin position="753"/>
        <end position="777"/>
    </location>
</feature>
<feature type="compositionally biased region" description="Low complexity" evidence="2">
    <location>
        <begin position="551"/>
        <end position="562"/>
    </location>
</feature>
<dbReference type="InterPro" id="IPR046868">
    <property type="entry name" value="BAR_4"/>
</dbReference>
<proteinExistence type="predicted"/>
<feature type="region of interest" description="Disordered" evidence="2">
    <location>
        <begin position="575"/>
        <end position="687"/>
    </location>
</feature>
<dbReference type="InterPro" id="IPR043453">
    <property type="entry name" value="Slm1_PH"/>
</dbReference>
<keyword evidence="5" id="KW-1185">Reference proteome</keyword>
<feature type="compositionally biased region" description="Basic and acidic residues" evidence="2">
    <location>
        <begin position="631"/>
        <end position="649"/>
    </location>
</feature>
<gene>
    <name evidence="4" type="ORF">GSTUAT00007600001</name>
</gene>
<dbReference type="SUPFAM" id="SSF50729">
    <property type="entry name" value="PH domain-like"/>
    <property type="match status" value="1"/>
</dbReference>
<dbReference type="InterPro" id="IPR001849">
    <property type="entry name" value="PH_domain"/>
</dbReference>
<dbReference type="PANTHER" id="PTHR31941">
    <property type="entry name" value="CYTOSKELETAL SIGNALING PROTEIN SLM1"/>
    <property type="match status" value="1"/>
</dbReference>
<protein>
    <recommendedName>
        <fullName evidence="3">PH domain-containing protein</fullName>
    </recommendedName>
</protein>
<feature type="region of interest" description="Disordered" evidence="2">
    <location>
        <begin position="484"/>
        <end position="562"/>
    </location>
</feature>
<dbReference type="Proteomes" id="UP001412239">
    <property type="component" value="Unassembled WGS sequence"/>
</dbReference>
<name>A0A292PL72_9PEZI</name>
<evidence type="ECO:0000256" key="2">
    <source>
        <dbReference type="SAM" id="MobiDB-lite"/>
    </source>
</evidence>
<feature type="compositionally biased region" description="Polar residues" evidence="2">
    <location>
        <begin position="711"/>
        <end position="722"/>
    </location>
</feature>
<keyword evidence="1" id="KW-0597">Phosphoprotein</keyword>
<feature type="region of interest" description="Disordered" evidence="2">
    <location>
        <begin position="701"/>
        <end position="802"/>
    </location>
</feature>
<dbReference type="Gene3D" id="2.30.29.30">
    <property type="entry name" value="Pleckstrin-homology domain (PH domain)/Phosphotyrosine-binding domain (PTB)"/>
    <property type="match status" value="1"/>
</dbReference>
<dbReference type="EMBL" id="LN891140">
    <property type="protein sequence ID" value="CUS08289.1"/>
    <property type="molecule type" value="Genomic_DNA"/>
</dbReference>